<dbReference type="InterPro" id="IPR003660">
    <property type="entry name" value="HAMP_dom"/>
</dbReference>
<dbReference type="Proteomes" id="UP001596083">
    <property type="component" value="Unassembled WGS sequence"/>
</dbReference>
<keyword evidence="4" id="KW-0597">Phosphoprotein</keyword>
<evidence type="ECO:0000256" key="8">
    <source>
        <dbReference type="ARBA" id="ARBA00022989"/>
    </source>
</evidence>
<dbReference type="CDD" id="cd00075">
    <property type="entry name" value="HATPase"/>
    <property type="match status" value="1"/>
</dbReference>
<dbReference type="InterPro" id="IPR005467">
    <property type="entry name" value="His_kinase_dom"/>
</dbReference>
<name>A0ABW0Z4T7_9ACTN</name>
<evidence type="ECO:0000256" key="7">
    <source>
        <dbReference type="ARBA" id="ARBA00022777"/>
    </source>
</evidence>
<evidence type="ECO:0000259" key="11">
    <source>
        <dbReference type="PROSITE" id="PS50109"/>
    </source>
</evidence>
<dbReference type="PROSITE" id="PS50885">
    <property type="entry name" value="HAMP"/>
    <property type="match status" value="1"/>
</dbReference>
<dbReference type="SMART" id="SM00304">
    <property type="entry name" value="HAMP"/>
    <property type="match status" value="1"/>
</dbReference>
<keyword evidence="9" id="KW-0902">Two-component regulatory system</keyword>
<keyword evidence="10" id="KW-0472">Membrane</keyword>
<dbReference type="Gene3D" id="1.10.287.130">
    <property type="match status" value="1"/>
</dbReference>
<dbReference type="PANTHER" id="PTHR45436:SF5">
    <property type="entry name" value="SENSOR HISTIDINE KINASE TRCS"/>
    <property type="match status" value="1"/>
</dbReference>
<dbReference type="SUPFAM" id="SSF55874">
    <property type="entry name" value="ATPase domain of HSP90 chaperone/DNA topoisomerase II/histidine kinase"/>
    <property type="match status" value="1"/>
</dbReference>
<dbReference type="Pfam" id="PF00512">
    <property type="entry name" value="HisKA"/>
    <property type="match status" value="1"/>
</dbReference>
<sequence length="444" mass="48148">MEASRRQAFFQAKAIAGENSVDQGGTTVVHANTLSLPYVVIDPEGTPVLQGAPLKGQTLHREQLTPAPSEALPSWSVEREVRLDPRPARAKNRYSGRTFTAVGVWSYVPEPDPKRGSTYFTAGAGQYTVYVLVTPFEAEDTVADIDPALCAGVPGAAFLVAAFVWLTTGSALRPVEAIRAELAEIGEQGLDRRVPVPRGRDEIHRMAVTTNDTLDRLQRSAEEQSRFVADASHELRSPLAALRTTLEVSLAHQESTDWPRATATAVESVRRLQQLTDDLLFLARPDGPARDAERFDLADTVRDLVTELRHLHADRAELASSLPGTAAVHGHPLQLRRLLRNLVDNAVRHARTAITVTMTADGETVRVEVHNDGSDIAPADRERIFERFTRLDESRSRDAGGSGLGLAIAREIAVRHGGTLTVADTPPGTGATFVLEVPTGETPS</sequence>
<keyword evidence="8" id="KW-1133">Transmembrane helix</keyword>
<accession>A0ABW0Z4T7</accession>
<dbReference type="InterPro" id="IPR004358">
    <property type="entry name" value="Sig_transdc_His_kin-like_C"/>
</dbReference>
<evidence type="ECO:0000256" key="1">
    <source>
        <dbReference type="ARBA" id="ARBA00000085"/>
    </source>
</evidence>
<dbReference type="PROSITE" id="PS50109">
    <property type="entry name" value="HIS_KIN"/>
    <property type="match status" value="1"/>
</dbReference>
<proteinExistence type="predicted"/>
<protein>
    <recommendedName>
        <fullName evidence="3">histidine kinase</fullName>
        <ecNumber evidence="3">2.7.13.3</ecNumber>
    </recommendedName>
</protein>
<dbReference type="InterPro" id="IPR003594">
    <property type="entry name" value="HATPase_dom"/>
</dbReference>
<dbReference type="SUPFAM" id="SSF158472">
    <property type="entry name" value="HAMP domain-like"/>
    <property type="match status" value="1"/>
</dbReference>
<organism evidence="13 14">
    <name type="scientific">Streptomyces gamaensis</name>
    <dbReference type="NCBI Taxonomy" id="1763542"/>
    <lineage>
        <taxon>Bacteria</taxon>
        <taxon>Bacillati</taxon>
        <taxon>Actinomycetota</taxon>
        <taxon>Actinomycetes</taxon>
        <taxon>Kitasatosporales</taxon>
        <taxon>Streptomycetaceae</taxon>
        <taxon>Streptomyces</taxon>
    </lineage>
</organism>
<evidence type="ECO:0000256" key="3">
    <source>
        <dbReference type="ARBA" id="ARBA00012438"/>
    </source>
</evidence>
<dbReference type="InterPro" id="IPR036097">
    <property type="entry name" value="HisK_dim/P_sf"/>
</dbReference>
<dbReference type="EMBL" id="JBHSPB010000011">
    <property type="protein sequence ID" value="MFC5722326.1"/>
    <property type="molecule type" value="Genomic_DNA"/>
</dbReference>
<evidence type="ECO:0000256" key="6">
    <source>
        <dbReference type="ARBA" id="ARBA00022692"/>
    </source>
</evidence>
<dbReference type="CDD" id="cd06225">
    <property type="entry name" value="HAMP"/>
    <property type="match status" value="1"/>
</dbReference>
<keyword evidence="5" id="KW-0808">Transferase</keyword>
<dbReference type="SUPFAM" id="SSF47384">
    <property type="entry name" value="Homodimeric domain of signal transducing histidine kinase"/>
    <property type="match status" value="1"/>
</dbReference>
<comment type="subcellular location">
    <subcellularLocation>
        <location evidence="2">Cell membrane</location>
    </subcellularLocation>
</comment>
<comment type="caution">
    <text evidence="13">The sequence shown here is derived from an EMBL/GenBank/DDBJ whole genome shotgun (WGS) entry which is preliminary data.</text>
</comment>
<dbReference type="Pfam" id="PF02518">
    <property type="entry name" value="HATPase_c"/>
    <property type="match status" value="1"/>
</dbReference>
<keyword evidence="14" id="KW-1185">Reference proteome</keyword>
<feature type="domain" description="HAMP" evidence="12">
    <location>
        <begin position="169"/>
        <end position="222"/>
    </location>
</feature>
<gene>
    <name evidence="13" type="ORF">ACFP1Z_19350</name>
</gene>
<reference evidence="14" key="1">
    <citation type="journal article" date="2019" name="Int. J. Syst. Evol. Microbiol.">
        <title>The Global Catalogue of Microorganisms (GCM) 10K type strain sequencing project: providing services to taxonomists for standard genome sequencing and annotation.</title>
        <authorList>
            <consortium name="The Broad Institute Genomics Platform"/>
            <consortium name="The Broad Institute Genome Sequencing Center for Infectious Disease"/>
            <person name="Wu L."/>
            <person name="Ma J."/>
        </authorList>
    </citation>
    <scope>NUCLEOTIDE SEQUENCE [LARGE SCALE GENOMIC DNA]</scope>
    <source>
        <strain evidence="14">CGMCC 4.7304</strain>
    </source>
</reference>
<evidence type="ECO:0000256" key="2">
    <source>
        <dbReference type="ARBA" id="ARBA00004236"/>
    </source>
</evidence>
<dbReference type="GO" id="GO:0016301">
    <property type="term" value="F:kinase activity"/>
    <property type="evidence" value="ECO:0007669"/>
    <property type="project" value="UniProtKB-KW"/>
</dbReference>
<dbReference type="InterPro" id="IPR050428">
    <property type="entry name" value="TCS_sensor_his_kinase"/>
</dbReference>
<evidence type="ECO:0000256" key="9">
    <source>
        <dbReference type="ARBA" id="ARBA00023012"/>
    </source>
</evidence>
<evidence type="ECO:0000256" key="5">
    <source>
        <dbReference type="ARBA" id="ARBA00022679"/>
    </source>
</evidence>
<dbReference type="InterPro" id="IPR036890">
    <property type="entry name" value="HATPase_C_sf"/>
</dbReference>
<evidence type="ECO:0000313" key="13">
    <source>
        <dbReference type="EMBL" id="MFC5722326.1"/>
    </source>
</evidence>
<dbReference type="PANTHER" id="PTHR45436">
    <property type="entry name" value="SENSOR HISTIDINE KINASE YKOH"/>
    <property type="match status" value="1"/>
</dbReference>
<feature type="domain" description="Histidine kinase" evidence="11">
    <location>
        <begin position="230"/>
        <end position="441"/>
    </location>
</feature>
<comment type="catalytic activity">
    <reaction evidence="1">
        <text>ATP + protein L-histidine = ADP + protein N-phospho-L-histidine.</text>
        <dbReference type="EC" id="2.7.13.3"/>
    </reaction>
</comment>
<dbReference type="PRINTS" id="PR00344">
    <property type="entry name" value="BCTRLSENSOR"/>
</dbReference>
<dbReference type="CDD" id="cd00082">
    <property type="entry name" value="HisKA"/>
    <property type="match status" value="1"/>
</dbReference>
<keyword evidence="6" id="KW-0812">Transmembrane</keyword>
<evidence type="ECO:0000256" key="4">
    <source>
        <dbReference type="ARBA" id="ARBA00022553"/>
    </source>
</evidence>
<dbReference type="Pfam" id="PF00672">
    <property type="entry name" value="HAMP"/>
    <property type="match status" value="1"/>
</dbReference>
<dbReference type="SMART" id="SM00388">
    <property type="entry name" value="HisKA"/>
    <property type="match status" value="1"/>
</dbReference>
<evidence type="ECO:0000313" key="14">
    <source>
        <dbReference type="Proteomes" id="UP001596083"/>
    </source>
</evidence>
<dbReference type="Gene3D" id="3.30.565.10">
    <property type="entry name" value="Histidine kinase-like ATPase, C-terminal domain"/>
    <property type="match status" value="1"/>
</dbReference>
<dbReference type="EC" id="2.7.13.3" evidence="3"/>
<dbReference type="SMART" id="SM00387">
    <property type="entry name" value="HATPase_c"/>
    <property type="match status" value="1"/>
</dbReference>
<dbReference type="InterPro" id="IPR003661">
    <property type="entry name" value="HisK_dim/P_dom"/>
</dbReference>
<evidence type="ECO:0000259" key="12">
    <source>
        <dbReference type="PROSITE" id="PS50885"/>
    </source>
</evidence>
<keyword evidence="7 13" id="KW-0418">Kinase</keyword>
<evidence type="ECO:0000256" key="10">
    <source>
        <dbReference type="ARBA" id="ARBA00023136"/>
    </source>
</evidence>